<dbReference type="PANTHER" id="PTHR47245">
    <property type="entry name" value="PEPTIDYLPROLYL ISOMERASE"/>
    <property type="match status" value="1"/>
</dbReference>
<dbReference type="SUPFAM" id="SSF109998">
    <property type="entry name" value="Triger factor/SurA peptide-binding domain-like"/>
    <property type="match status" value="1"/>
</dbReference>
<keyword evidence="2" id="KW-0472">Membrane</keyword>
<proteinExistence type="predicted"/>
<reference evidence="4" key="1">
    <citation type="submission" date="2020-03" db="EMBL/GenBank/DDBJ databases">
        <title>Draft sequencing of Paenibacilllus sp. S3N08.</title>
        <authorList>
            <person name="Kim D.-U."/>
        </authorList>
    </citation>
    <scope>NUCLEOTIDE SEQUENCE</scope>
    <source>
        <strain evidence="4">S3N08</strain>
    </source>
</reference>
<keyword evidence="1 4" id="KW-0413">Isomerase</keyword>
<dbReference type="GO" id="GO:0016853">
    <property type="term" value="F:isomerase activity"/>
    <property type="evidence" value="ECO:0007669"/>
    <property type="project" value="UniProtKB-KW"/>
</dbReference>
<evidence type="ECO:0000256" key="2">
    <source>
        <dbReference type="SAM" id="Phobius"/>
    </source>
</evidence>
<dbReference type="EMBL" id="JAAOIW010000005">
    <property type="protein sequence ID" value="NHN31299.1"/>
    <property type="molecule type" value="Genomic_DNA"/>
</dbReference>
<dbReference type="RefSeq" id="WP_166151181.1">
    <property type="nucleotide sequence ID" value="NZ_JAAOIW010000005.1"/>
</dbReference>
<evidence type="ECO:0000313" key="4">
    <source>
        <dbReference type="EMBL" id="NHN31299.1"/>
    </source>
</evidence>
<organism evidence="4 5">
    <name type="scientific">Paenibacillus agricola</name>
    <dbReference type="NCBI Taxonomy" id="2716264"/>
    <lineage>
        <taxon>Bacteria</taxon>
        <taxon>Bacillati</taxon>
        <taxon>Bacillota</taxon>
        <taxon>Bacilli</taxon>
        <taxon>Bacillales</taxon>
        <taxon>Paenibacillaceae</taxon>
        <taxon>Paenibacillus</taxon>
    </lineage>
</organism>
<feature type="transmembrane region" description="Helical" evidence="2">
    <location>
        <begin position="12"/>
        <end position="30"/>
    </location>
</feature>
<dbReference type="Gene3D" id="1.10.4030.10">
    <property type="entry name" value="Porin chaperone SurA, peptide-binding domain"/>
    <property type="match status" value="1"/>
</dbReference>
<sequence>MNTQVTNRKWIVVSAFLMICLIAYIIWFPPGQKNGETVAKVNGVSLSTNQLYDVMLASSGEQMLDTMITDELIKQESEKTGIQITETDINDQIAIIKSSFPSEEEFQQALSQYGMTLDNLKNSIKSDVLLNKIMKPQITISDDDIKTYYDGNLEALKIPEQVKASRISVATKEEADAIVADLKNGADFAAIAQAKSLDTESKDKGGDLGYVMRGSMEPVFEDAVFALKAGQISDAVQTDSGYDIITVADHKDAYTPSLEEKKEEITKKLSDEKAVELSATWLEQKKSEATVEKFLNINA</sequence>
<dbReference type="PANTHER" id="PTHR47245:SF2">
    <property type="entry name" value="PEPTIDYL-PROLYL CIS-TRANS ISOMERASE HP_0175-RELATED"/>
    <property type="match status" value="1"/>
</dbReference>
<dbReference type="Pfam" id="PF13624">
    <property type="entry name" value="SurA_N_3"/>
    <property type="match status" value="1"/>
</dbReference>
<dbReference type="PROSITE" id="PS50198">
    <property type="entry name" value="PPIC_PPIASE_2"/>
    <property type="match status" value="1"/>
</dbReference>
<feature type="domain" description="PpiC" evidence="3">
    <location>
        <begin position="159"/>
        <end position="249"/>
    </location>
</feature>
<protein>
    <submittedName>
        <fullName evidence="4">Peptidylprolyl isomerase</fullName>
    </submittedName>
</protein>
<dbReference type="InterPro" id="IPR027304">
    <property type="entry name" value="Trigger_fact/SurA_dom_sf"/>
</dbReference>
<evidence type="ECO:0000256" key="1">
    <source>
        <dbReference type="PROSITE-ProRule" id="PRU00278"/>
    </source>
</evidence>
<dbReference type="Pfam" id="PF00639">
    <property type="entry name" value="Rotamase"/>
    <property type="match status" value="1"/>
</dbReference>
<name>A0ABX0JAY3_9BACL</name>
<gene>
    <name evidence="4" type="ORF">G9U52_15785</name>
</gene>
<dbReference type="InterPro" id="IPR000297">
    <property type="entry name" value="PPIase_PpiC"/>
</dbReference>
<evidence type="ECO:0000313" key="5">
    <source>
        <dbReference type="Proteomes" id="UP001165962"/>
    </source>
</evidence>
<dbReference type="InterPro" id="IPR050245">
    <property type="entry name" value="PrsA_foldase"/>
</dbReference>
<accession>A0ABX0JAY3</accession>
<keyword evidence="2" id="KW-0812">Transmembrane</keyword>
<keyword evidence="5" id="KW-1185">Reference proteome</keyword>
<comment type="caution">
    <text evidence="4">The sequence shown here is derived from an EMBL/GenBank/DDBJ whole genome shotgun (WGS) entry which is preliminary data.</text>
</comment>
<keyword evidence="2" id="KW-1133">Transmembrane helix</keyword>
<dbReference type="SUPFAM" id="SSF54534">
    <property type="entry name" value="FKBP-like"/>
    <property type="match status" value="1"/>
</dbReference>
<dbReference type="Proteomes" id="UP001165962">
    <property type="component" value="Unassembled WGS sequence"/>
</dbReference>
<keyword evidence="1" id="KW-0697">Rotamase</keyword>
<evidence type="ECO:0000259" key="3">
    <source>
        <dbReference type="PROSITE" id="PS50198"/>
    </source>
</evidence>
<dbReference type="Gene3D" id="3.10.50.40">
    <property type="match status" value="1"/>
</dbReference>
<dbReference type="InterPro" id="IPR046357">
    <property type="entry name" value="PPIase_dom_sf"/>
</dbReference>